<feature type="transmembrane region" description="Helical" evidence="1">
    <location>
        <begin position="215"/>
        <end position="236"/>
    </location>
</feature>
<keyword evidence="1" id="KW-1133">Transmembrane helix</keyword>
<sequence>MANQSLATSLQPLRYDEPEAFALPSLSGTIGIYTIGTFASLILYGISCHQFYRYGRLHSKDNAYLKALLLRVPGLSDRGEIEHCRTDSNPLALGQQWYVSQSATMSTSPLQCSERINVLKSRSLQAITVKTFQIENFQRFGEQSKGITRASLALAASADYLLAAALIVVLRRGRENHARASWAEIVTMYIINTGLLTGTLQWTAALMSFKFPLDFYWAALTLITMKLRTMILLSVLNSRKTMASRGITVFNNSSYTRNAIARAHRLAVVEQFNVPRDPCEDVPPVISIKVVAETEVHGPHYGSSSVDNDSEAGC</sequence>
<evidence type="ECO:0000259" key="2">
    <source>
        <dbReference type="Pfam" id="PF20152"/>
    </source>
</evidence>
<evidence type="ECO:0000313" key="3">
    <source>
        <dbReference type="EMBL" id="KAJ8481489.1"/>
    </source>
</evidence>
<dbReference type="AlphaFoldDB" id="A0AAD7XAG5"/>
<keyword evidence="1" id="KW-0472">Membrane</keyword>
<dbReference type="Proteomes" id="UP001215151">
    <property type="component" value="Unassembled WGS sequence"/>
</dbReference>
<accession>A0AAD7XAG5</accession>
<reference evidence="3" key="1">
    <citation type="submission" date="2022-11" db="EMBL/GenBank/DDBJ databases">
        <title>Genome Sequence of Cubamyces cubensis.</title>
        <authorList>
            <person name="Buettner E."/>
        </authorList>
    </citation>
    <scope>NUCLEOTIDE SEQUENCE</scope>
    <source>
        <strain evidence="3">MPL-01</strain>
    </source>
</reference>
<dbReference type="InterPro" id="IPR045339">
    <property type="entry name" value="DUF6534"/>
</dbReference>
<dbReference type="Pfam" id="PF20152">
    <property type="entry name" value="DUF6534"/>
    <property type="match status" value="1"/>
</dbReference>
<feature type="transmembrane region" description="Helical" evidence="1">
    <location>
        <begin position="150"/>
        <end position="170"/>
    </location>
</feature>
<evidence type="ECO:0000256" key="1">
    <source>
        <dbReference type="SAM" id="Phobius"/>
    </source>
</evidence>
<keyword evidence="4" id="KW-1185">Reference proteome</keyword>
<protein>
    <recommendedName>
        <fullName evidence="2">DUF6534 domain-containing protein</fullName>
    </recommendedName>
</protein>
<comment type="caution">
    <text evidence="3">The sequence shown here is derived from an EMBL/GenBank/DDBJ whole genome shotgun (WGS) entry which is preliminary data.</text>
</comment>
<proteinExistence type="predicted"/>
<evidence type="ECO:0000313" key="4">
    <source>
        <dbReference type="Proteomes" id="UP001215151"/>
    </source>
</evidence>
<organism evidence="3 4">
    <name type="scientific">Trametes cubensis</name>
    <dbReference type="NCBI Taxonomy" id="1111947"/>
    <lineage>
        <taxon>Eukaryota</taxon>
        <taxon>Fungi</taxon>
        <taxon>Dikarya</taxon>
        <taxon>Basidiomycota</taxon>
        <taxon>Agaricomycotina</taxon>
        <taxon>Agaricomycetes</taxon>
        <taxon>Polyporales</taxon>
        <taxon>Polyporaceae</taxon>
        <taxon>Trametes</taxon>
    </lineage>
</organism>
<gene>
    <name evidence="3" type="ORF">ONZ51_g5961</name>
</gene>
<feature type="transmembrane region" description="Helical" evidence="1">
    <location>
        <begin position="21"/>
        <end position="46"/>
    </location>
</feature>
<name>A0AAD7XAG5_9APHY</name>
<keyword evidence="1" id="KW-0812">Transmembrane</keyword>
<feature type="transmembrane region" description="Helical" evidence="1">
    <location>
        <begin position="182"/>
        <end position="203"/>
    </location>
</feature>
<feature type="domain" description="DUF6534" evidence="2">
    <location>
        <begin position="156"/>
        <end position="240"/>
    </location>
</feature>
<dbReference type="EMBL" id="JAPEVG010000135">
    <property type="protein sequence ID" value="KAJ8481489.1"/>
    <property type="molecule type" value="Genomic_DNA"/>
</dbReference>